<evidence type="ECO:0000259" key="2">
    <source>
        <dbReference type="PROSITE" id="PS50943"/>
    </source>
</evidence>
<dbReference type="Gene3D" id="1.10.260.40">
    <property type="entry name" value="lambda repressor-like DNA-binding domains"/>
    <property type="match status" value="1"/>
</dbReference>
<reference evidence="3 4" key="1">
    <citation type="submission" date="2024-01" db="EMBL/GenBank/DDBJ databases">
        <title>New evidence supports the origin of RcGTA from prophage.</title>
        <authorList>
            <person name="Xu Y."/>
            <person name="Liu B."/>
            <person name="Chen F."/>
        </authorList>
    </citation>
    <scope>NUCLEOTIDE SEQUENCE [LARGE SCALE GENOMIC DNA]</scope>
    <source>
        <strain evidence="3 4">CBW1107-2</strain>
    </source>
</reference>
<evidence type="ECO:0000313" key="4">
    <source>
        <dbReference type="Proteomes" id="UP001559025"/>
    </source>
</evidence>
<dbReference type="CDD" id="cd00093">
    <property type="entry name" value="HTH_XRE"/>
    <property type="match status" value="1"/>
</dbReference>
<accession>A0ABV3WUV7</accession>
<dbReference type="InterPro" id="IPR010982">
    <property type="entry name" value="Lambda_DNA-bd_dom_sf"/>
</dbReference>
<comment type="caution">
    <text evidence="3">The sequence shown here is derived from an EMBL/GenBank/DDBJ whole genome shotgun (WGS) entry which is preliminary data.</text>
</comment>
<sequence length="96" mass="9901">MLTPSQCRAARGLVDFSQQQLADAAKVGLSTVRNFEAGRSVPVHNNLAAIVAALEAVGVAFIPENGGGAGVRLARRSGSEPESGTRPQDLNASNDD</sequence>
<dbReference type="Proteomes" id="UP001559025">
    <property type="component" value="Unassembled WGS sequence"/>
</dbReference>
<dbReference type="PROSITE" id="PS50943">
    <property type="entry name" value="HTH_CROC1"/>
    <property type="match status" value="1"/>
</dbReference>
<dbReference type="InterPro" id="IPR001387">
    <property type="entry name" value="Cro/C1-type_HTH"/>
</dbReference>
<evidence type="ECO:0000313" key="3">
    <source>
        <dbReference type="EMBL" id="MEX4008446.1"/>
    </source>
</evidence>
<feature type="domain" description="HTH cro/C1-type" evidence="2">
    <location>
        <begin position="8"/>
        <end position="62"/>
    </location>
</feature>
<dbReference type="RefSeq" id="WP_368803446.1">
    <property type="nucleotide sequence ID" value="NZ_JAZHFV010000004.1"/>
</dbReference>
<protein>
    <submittedName>
        <fullName evidence="3">Helix-turn-helix transcriptional regulator</fullName>
    </submittedName>
</protein>
<organism evidence="3 4">
    <name type="scientific">Neoaquamicrobium sediminum</name>
    <dbReference type="NCBI Taxonomy" id="1849104"/>
    <lineage>
        <taxon>Bacteria</taxon>
        <taxon>Pseudomonadati</taxon>
        <taxon>Pseudomonadota</taxon>
        <taxon>Alphaproteobacteria</taxon>
        <taxon>Hyphomicrobiales</taxon>
        <taxon>Phyllobacteriaceae</taxon>
        <taxon>Neoaquamicrobium</taxon>
    </lineage>
</organism>
<feature type="compositionally biased region" description="Polar residues" evidence="1">
    <location>
        <begin position="80"/>
        <end position="96"/>
    </location>
</feature>
<proteinExistence type="predicted"/>
<keyword evidence="4" id="KW-1185">Reference proteome</keyword>
<dbReference type="SUPFAM" id="SSF47413">
    <property type="entry name" value="lambda repressor-like DNA-binding domains"/>
    <property type="match status" value="1"/>
</dbReference>
<dbReference type="Pfam" id="PF01381">
    <property type="entry name" value="HTH_3"/>
    <property type="match status" value="1"/>
</dbReference>
<evidence type="ECO:0000256" key="1">
    <source>
        <dbReference type="SAM" id="MobiDB-lite"/>
    </source>
</evidence>
<feature type="region of interest" description="Disordered" evidence="1">
    <location>
        <begin position="66"/>
        <end position="96"/>
    </location>
</feature>
<name>A0ABV3WUV7_9HYPH</name>
<gene>
    <name evidence="3" type="ORF">V1479_14120</name>
</gene>
<dbReference type="EMBL" id="JAZHFV010000004">
    <property type="protein sequence ID" value="MEX4008446.1"/>
    <property type="molecule type" value="Genomic_DNA"/>
</dbReference>